<feature type="chain" id="PRO_5020878962" description="Prenyltransferase alpha-alpha toroid domain-containing protein" evidence="2">
    <location>
        <begin position="23"/>
        <end position="700"/>
    </location>
</feature>
<evidence type="ECO:0000256" key="1">
    <source>
        <dbReference type="ARBA" id="ARBA00022737"/>
    </source>
</evidence>
<dbReference type="GO" id="GO:0003824">
    <property type="term" value="F:catalytic activity"/>
    <property type="evidence" value="ECO:0007669"/>
    <property type="project" value="InterPro"/>
</dbReference>
<feature type="domain" description="Prenyltransferase alpha-alpha toroid" evidence="3">
    <location>
        <begin position="253"/>
        <end position="323"/>
    </location>
</feature>
<organism evidence="4 5">
    <name type="scientific">Edaphobacter modestus</name>
    <dbReference type="NCBI Taxonomy" id="388466"/>
    <lineage>
        <taxon>Bacteria</taxon>
        <taxon>Pseudomonadati</taxon>
        <taxon>Acidobacteriota</taxon>
        <taxon>Terriglobia</taxon>
        <taxon>Terriglobales</taxon>
        <taxon>Acidobacteriaceae</taxon>
        <taxon>Edaphobacter</taxon>
    </lineage>
</organism>
<keyword evidence="1" id="KW-0677">Repeat</keyword>
<evidence type="ECO:0000313" key="4">
    <source>
        <dbReference type="EMBL" id="RZU35648.1"/>
    </source>
</evidence>
<evidence type="ECO:0000313" key="5">
    <source>
        <dbReference type="Proteomes" id="UP000292958"/>
    </source>
</evidence>
<dbReference type="Pfam" id="PF00432">
    <property type="entry name" value="Prenyltrans"/>
    <property type="match status" value="2"/>
</dbReference>
<evidence type="ECO:0000256" key="2">
    <source>
        <dbReference type="SAM" id="SignalP"/>
    </source>
</evidence>
<gene>
    <name evidence="4" type="ORF">BDD14_5734</name>
</gene>
<evidence type="ECO:0000259" key="3">
    <source>
        <dbReference type="Pfam" id="PF00432"/>
    </source>
</evidence>
<comment type="caution">
    <text evidence="4">The sequence shown here is derived from an EMBL/GenBank/DDBJ whole genome shotgun (WGS) entry which is preliminary data.</text>
</comment>
<protein>
    <recommendedName>
        <fullName evidence="3">Prenyltransferase alpha-alpha toroid domain-containing protein</fullName>
    </recommendedName>
</protein>
<dbReference type="RefSeq" id="WP_130424051.1">
    <property type="nucleotide sequence ID" value="NZ_SHKW01000002.1"/>
</dbReference>
<dbReference type="AlphaFoldDB" id="A0A4Q7YF76"/>
<dbReference type="SUPFAM" id="SSF48239">
    <property type="entry name" value="Terpenoid cyclases/Protein prenyltransferases"/>
    <property type="match status" value="2"/>
</dbReference>
<dbReference type="InterPro" id="IPR008930">
    <property type="entry name" value="Terpenoid_cyclase/PrenylTrfase"/>
</dbReference>
<keyword evidence="2" id="KW-0732">Signal</keyword>
<dbReference type="CDD" id="cd00688">
    <property type="entry name" value="ISOPREN_C2_like"/>
    <property type="match status" value="1"/>
</dbReference>
<feature type="signal peptide" evidence="2">
    <location>
        <begin position="1"/>
        <end position="22"/>
    </location>
</feature>
<accession>A0A4Q7YF76</accession>
<dbReference type="EMBL" id="SHKW01000002">
    <property type="protein sequence ID" value="RZU35648.1"/>
    <property type="molecule type" value="Genomic_DNA"/>
</dbReference>
<reference evidence="4 5" key="1">
    <citation type="submission" date="2019-02" db="EMBL/GenBank/DDBJ databases">
        <title>Genomic Encyclopedia of Archaeal and Bacterial Type Strains, Phase II (KMG-II): from individual species to whole genera.</title>
        <authorList>
            <person name="Goeker M."/>
        </authorList>
    </citation>
    <scope>NUCLEOTIDE SEQUENCE [LARGE SCALE GENOMIC DNA]</scope>
    <source>
        <strain evidence="4 5">DSM 18101</strain>
    </source>
</reference>
<feature type="domain" description="Prenyltransferase alpha-alpha toroid" evidence="3">
    <location>
        <begin position="38"/>
        <end position="81"/>
    </location>
</feature>
<dbReference type="OrthoDB" id="221603at2"/>
<dbReference type="Gene3D" id="1.50.10.20">
    <property type="match status" value="1"/>
</dbReference>
<sequence>MINNRTISRRAFTRAISSLPLAACLPSFGTTGSALPNRDMIVAFIARHRKSSGGYGWLSRTKAHVTPSFAAVGCYRLLQSPIPETEVLAEFVRSHYPVPEGLSQQPLWRIDYEQAQILSWLGKAIDSDKRAMLQEPFVYNTYFEQNAYPTLQHQAMAIRLRKIIGADKDHSSTVWERYFKLRRRPNGTFNNSVAADRSDGHIVNTLWGLGALQDLQQQVEMPVNGIDWIKNCQLATGGFTWSPSAQLGRCENIIYTWAAVSLLSQAGAKPMDSDGCVRWINEQFTTEGGFRSSPEANPNLTATYYALDALRMLGTSPSLTSRRQPARKSQSLPSTLKVYSAQIEAPGNGSPSEAVVLAKKLNIQLWNAKNASREWIAEAQRIASLHRVSVQFARGDEEYGTYTSIRGFGTYSHLDDLVAPGEAQLGPYPPQKDVALPWTEFRNTRIKAIREGKGRMVWQFNENEELTRVLLDEACRTGDYGAISSFHFGLDDFLDFEPFLMEWEGRIGMIGLQDSHGGESWWWADQLEGFRTLYLAEDPSWDSFVKAIDNKWVLSVRRDASTNHQIEWSGALPEVRQVIADKQQNWSWWGESRSNRPLAILTALRPDMPFEVGAPKEGLSIRVRLRFGLGDSPNKAVLQEQQSELVSMQIDGQEVSPEEVVLAHDRYLIHHVQELGPRAVIVIVRDLTSHRTETLVADLK</sequence>
<dbReference type="InterPro" id="IPR001330">
    <property type="entry name" value="Prenyltrans"/>
</dbReference>
<keyword evidence="5" id="KW-1185">Reference proteome</keyword>
<dbReference type="Proteomes" id="UP000292958">
    <property type="component" value="Unassembled WGS sequence"/>
</dbReference>
<name>A0A4Q7YF76_9BACT</name>
<proteinExistence type="predicted"/>